<dbReference type="SUPFAM" id="SSF48403">
    <property type="entry name" value="Ankyrin repeat"/>
    <property type="match status" value="1"/>
</dbReference>
<evidence type="ECO:0000256" key="1">
    <source>
        <dbReference type="ARBA" id="ARBA00022737"/>
    </source>
</evidence>
<gene>
    <name evidence="4" type="ORF">HELGO_WM12579</name>
</gene>
<dbReference type="AlphaFoldDB" id="A0A6S6SWH1"/>
<name>A0A6S6SWH1_9GAMM</name>
<evidence type="ECO:0000256" key="2">
    <source>
        <dbReference type="ARBA" id="ARBA00023043"/>
    </source>
</evidence>
<accession>A0A6S6SWH1</accession>
<sequence>MKLQYRNSFVLMSLFLFDSPSPAENDVSGVLGKFLLQAKTATDEKIIESFNALGELRQRSVIVYFASSGETNLVKKLLATGLSIDCSSRGLTPLNAAAIAGRLDMVKMLLGGGASTELRDQEQDTPLKNAAREGHLDIVKALIKHGADVNAYGKSFTTPYTSASYSGHKRVMEVLEAAGANVFHQQKMLA</sequence>
<feature type="repeat" description="ANK" evidence="3">
    <location>
        <begin position="122"/>
        <end position="154"/>
    </location>
</feature>
<dbReference type="Pfam" id="PF12796">
    <property type="entry name" value="Ank_2"/>
    <property type="match status" value="1"/>
</dbReference>
<dbReference type="InterPro" id="IPR002110">
    <property type="entry name" value="Ankyrin_rpt"/>
</dbReference>
<reference evidence="4" key="1">
    <citation type="submission" date="2020-01" db="EMBL/GenBank/DDBJ databases">
        <authorList>
            <person name="Meier V. D."/>
            <person name="Meier V D."/>
        </authorList>
    </citation>
    <scope>NUCLEOTIDE SEQUENCE</scope>
    <source>
        <strain evidence="4">HLG_WM_MAG_07</strain>
    </source>
</reference>
<feature type="repeat" description="ANK" evidence="3">
    <location>
        <begin position="89"/>
        <end position="121"/>
    </location>
</feature>
<dbReference type="PANTHER" id="PTHR24201">
    <property type="entry name" value="ANK_REP_REGION DOMAIN-CONTAINING PROTEIN"/>
    <property type="match status" value="1"/>
</dbReference>
<proteinExistence type="predicted"/>
<dbReference type="InterPro" id="IPR036770">
    <property type="entry name" value="Ankyrin_rpt-contain_sf"/>
</dbReference>
<dbReference type="SMART" id="SM00248">
    <property type="entry name" value="ANK"/>
    <property type="match status" value="4"/>
</dbReference>
<keyword evidence="2 3" id="KW-0040">ANK repeat</keyword>
<keyword evidence="1" id="KW-0677">Repeat</keyword>
<dbReference type="PROSITE" id="PS50297">
    <property type="entry name" value="ANK_REP_REGION"/>
    <property type="match status" value="2"/>
</dbReference>
<dbReference type="EMBL" id="CACVAY010000034">
    <property type="protein sequence ID" value="CAA6807638.1"/>
    <property type="molecule type" value="Genomic_DNA"/>
</dbReference>
<protein>
    <submittedName>
        <fullName evidence="4">Uncharacterized protein</fullName>
    </submittedName>
</protein>
<dbReference type="PRINTS" id="PR01415">
    <property type="entry name" value="ANKYRIN"/>
</dbReference>
<organism evidence="4">
    <name type="scientific">uncultured Thiotrichaceae bacterium</name>
    <dbReference type="NCBI Taxonomy" id="298394"/>
    <lineage>
        <taxon>Bacteria</taxon>
        <taxon>Pseudomonadati</taxon>
        <taxon>Pseudomonadota</taxon>
        <taxon>Gammaproteobacteria</taxon>
        <taxon>Thiotrichales</taxon>
        <taxon>Thiotrichaceae</taxon>
        <taxon>environmental samples</taxon>
    </lineage>
</organism>
<evidence type="ECO:0000313" key="4">
    <source>
        <dbReference type="EMBL" id="CAA6807638.1"/>
    </source>
</evidence>
<dbReference type="Gene3D" id="1.25.40.20">
    <property type="entry name" value="Ankyrin repeat-containing domain"/>
    <property type="match status" value="1"/>
</dbReference>
<evidence type="ECO:0000256" key="3">
    <source>
        <dbReference type="PROSITE-ProRule" id="PRU00023"/>
    </source>
</evidence>
<dbReference type="PROSITE" id="PS50088">
    <property type="entry name" value="ANK_REPEAT"/>
    <property type="match status" value="2"/>
</dbReference>
<dbReference type="InterPro" id="IPR050776">
    <property type="entry name" value="Ank_Repeat/CDKN_Inhibitor"/>
</dbReference>